<reference evidence="1 2" key="1">
    <citation type="submission" date="2019-01" db="EMBL/GenBank/DDBJ databases">
        <title>Sinorhodobacter populi sp. nov. isolated from the symptomatic bark tissue of Populus euramericana canker.</title>
        <authorList>
            <person name="Xu G."/>
        </authorList>
    </citation>
    <scope>NUCLEOTIDE SEQUENCE [LARGE SCALE GENOMIC DNA]</scope>
    <source>
        <strain evidence="1 2">2D-5</strain>
    </source>
</reference>
<organism evidence="1 2">
    <name type="scientific">Paenirhodobacter populi</name>
    <dbReference type="NCBI Taxonomy" id="2306993"/>
    <lineage>
        <taxon>Bacteria</taxon>
        <taxon>Pseudomonadati</taxon>
        <taxon>Pseudomonadota</taxon>
        <taxon>Alphaproteobacteria</taxon>
        <taxon>Rhodobacterales</taxon>
        <taxon>Rhodobacter group</taxon>
        <taxon>Paenirhodobacter</taxon>
    </lineage>
</organism>
<reference evidence="1 2" key="2">
    <citation type="submission" date="2019-01" db="EMBL/GenBank/DDBJ databases">
        <authorList>
            <person name="Li Y."/>
        </authorList>
    </citation>
    <scope>NUCLEOTIDE SEQUENCE [LARGE SCALE GENOMIC DNA]</scope>
    <source>
        <strain evidence="1 2">2D-5</strain>
    </source>
</reference>
<sequence length="584" mass="62623">MDGPLFFAPKQVLAGMRPVLINETLKSEIVFTQALAHETCMYRIFADALPAGAITNNQLIALNEAFNAVIETDDYATAFELAKTYYAAWTPYVKALSRTSNEKLQGRSGNANVGNLLHTLSGAQGDRLFEYLAHRTSRAMIEEAGSKHAMIPVIAVNHLNETVFASVFSNGNRTGVKELLDIMEALGLVKVVKGFDAMIASYGQEDYMTNLMAAYIAAHPLESLSEHDRYPQRKANSDEMEWVKTKRTTDLIVVTSKFYQLAHVRHDARMRWALSRVQGLIDTTPGFFSTFKKQVSRFFGVGAAAALILSGSGSAGHTQPFFEPSFLEVVIDMPSGDPLRGAGFDIAPVIAASAADLPSGSGKIILSEVARLDADPMPTLPVYDATIFAATAADMVTGSGQIILSGLEPLDTNEGQLRLEDHPVAAFTPALDAIGISFGTDVGNDIAQAQKVGPAAGALAISNWDAEVLKESLAVGLVADGDTNGFVGWEQHQGLAEFQAWDLFQGQHAGFDSRPALGDLPPAAWRQAEAADLTSGSGKLILKNHARAVPESAITDDQLWNASWGADAQASAEAFFGMGMTLRP</sequence>
<dbReference type="EMBL" id="SAUW01000048">
    <property type="protein sequence ID" value="RWR04685.1"/>
    <property type="molecule type" value="Genomic_DNA"/>
</dbReference>
<dbReference type="RefSeq" id="WP_128271047.1">
    <property type="nucleotide sequence ID" value="NZ_SAUW01000048.1"/>
</dbReference>
<dbReference type="AlphaFoldDB" id="A0A443IK09"/>
<keyword evidence="2" id="KW-1185">Reference proteome</keyword>
<evidence type="ECO:0000313" key="1">
    <source>
        <dbReference type="EMBL" id="RWR04685.1"/>
    </source>
</evidence>
<comment type="caution">
    <text evidence="1">The sequence shown here is derived from an EMBL/GenBank/DDBJ whole genome shotgun (WGS) entry which is preliminary data.</text>
</comment>
<evidence type="ECO:0000313" key="2">
    <source>
        <dbReference type="Proteomes" id="UP000285710"/>
    </source>
</evidence>
<name>A0A443IK09_9RHOB</name>
<protein>
    <submittedName>
        <fullName evidence="1">Uncharacterized protein</fullName>
    </submittedName>
</protein>
<gene>
    <name evidence="1" type="ORF">D2T33_20855</name>
</gene>
<accession>A0A443IK09</accession>
<proteinExistence type="predicted"/>
<dbReference type="Proteomes" id="UP000285710">
    <property type="component" value="Unassembled WGS sequence"/>
</dbReference>